<keyword evidence="2 7" id="KW-0547">Nucleotide-binding</keyword>
<dbReference type="Gene3D" id="3.30.420.40">
    <property type="match status" value="2"/>
</dbReference>
<keyword evidence="1 7" id="KW-0808">Transferase</keyword>
<keyword evidence="6 7" id="KW-0119">Carbohydrate metabolism</keyword>
<comment type="catalytic activity">
    <reaction evidence="7">
        <text>D-ribulose + ATP = D-ribulose 5-phosphate + ADP + H(+)</text>
        <dbReference type="Rhea" id="RHEA:17601"/>
        <dbReference type="ChEBI" id="CHEBI:15378"/>
        <dbReference type="ChEBI" id="CHEBI:17173"/>
        <dbReference type="ChEBI" id="CHEBI:30616"/>
        <dbReference type="ChEBI" id="CHEBI:58121"/>
        <dbReference type="ChEBI" id="CHEBI:456216"/>
        <dbReference type="EC" id="2.7.1.16"/>
    </reaction>
</comment>
<evidence type="ECO:0000256" key="9">
    <source>
        <dbReference type="RuleBase" id="RU003455"/>
    </source>
</evidence>
<reference evidence="12 13" key="1">
    <citation type="submission" date="2019-11" db="EMBL/GenBank/DDBJ databases">
        <authorList>
            <person name="Jiang L.-Q."/>
        </authorList>
    </citation>
    <scope>NUCLEOTIDE SEQUENCE [LARGE SCALE GENOMIC DNA]</scope>
    <source>
        <strain evidence="12 13">YIM 132087</strain>
    </source>
</reference>
<dbReference type="InterPro" id="IPR043129">
    <property type="entry name" value="ATPase_NBD"/>
</dbReference>
<keyword evidence="5 7" id="KW-0054">Arabinose catabolism</keyword>
<dbReference type="GO" id="GO:0019150">
    <property type="term" value="F:D-ribulokinase activity"/>
    <property type="evidence" value="ECO:0007669"/>
    <property type="project" value="TreeGrafter"/>
</dbReference>
<dbReference type="GO" id="GO:0005737">
    <property type="term" value="C:cytoplasm"/>
    <property type="evidence" value="ECO:0007669"/>
    <property type="project" value="TreeGrafter"/>
</dbReference>
<dbReference type="RefSeq" id="WP_322098207.1">
    <property type="nucleotide sequence ID" value="NZ_WLYK01000009.1"/>
</dbReference>
<dbReference type="Pfam" id="PF02782">
    <property type="entry name" value="FGGY_C"/>
    <property type="match status" value="1"/>
</dbReference>
<evidence type="ECO:0000256" key="7">
    <source>
        <dbReference type="HAMAP-Rule" id="MF_00520"/>
    </source>
</evidence>
<dbReference type="InterPro" id="IPR000577">
    <property type="entry name" value="Carb_kinase_FGGY"/>
</dbReference>
<evidence type="ECO:0000256" key="6">
    <source>
        <dbReference type="ARBA" id="ARBA00023277"/>
    </source>
</evidence>
<dbReference type="Proteomes" id="UP000460221">
    <property type="component" value="Unassembled WGS sequence"/>
</dbReference>
<feature type="domain" description="Carbohydrate kinase FGGY N-terminal" evidence="10">
    <location>
        <begin position="3"/>
        <end position="275"/>
    </location>
</feature>
<proteinExistence type="inferred from homology"/>
<dbReference type="CDD" id="cd07781">
    <property type="entry name" value="ASKHA_NBD_FGGY_L-RBK"/>
    <property type="match status" value="1"/>
</dbReference>
<dbReference type="PIRSF" id="PIRSF000538">
    <property type="entry name" value="GlpK"/>
    <property type="match status" value="1"/>
</dbReference>
<dbReference type="SUPFAM" id="SSF53067">
    <property type="entry name" value="Actin-like ATPase domain"/>
    <property type="match status" value="2"/>
</dbReference>
<dbReference type="AlphaFoldDB" id="A0A7K1FQ72"/>
<dbReference type="GO" id="GO:0008741">
    <property type="term" value="F:ribulokinase activity"/>
    <property type="evidence" value="ECO:0007669"/>
    <property type="project" value="UniProtKB-UniRule"/>
</dbReference>
<dbReference type="EC" id="2.7.1.16" evidence="7 8"/>
<dbReference type="EMBL" id="WLYK01000009">
    <property type="protein sequence ID" value="MTD16298.1"/>
    <property type="molecule type" value="Genomic_DNA"/>
</dbReference>
<evidence type="ECO:0000259" key="11">
    <source>
        <dbReference type="Pfam" id="PF02782"/>
    </source>
</evidence>
<dbReference type="NCBIfam" id="NF003154">
    <property type="entry name" value="PRK04123.1"/>
    <property type="match status" value="1"/>
</dbReference>
<dbReference type="GO" id="GO:0005524">
    <property type="term" value="F:ATP binding"/>
    <property type="evidence" value="ECO:0007669"/>
    <property type="project" value="UniProtKB-UniRule"/>
</dbReference>
<comment type="similarity">
    <text evidence="7 9">Belongs to the ribulokinase family.</text>
</comment>
<dbReference type="InterPro" id="IPR018483">
    <property type="entry name" value="Carb_kinase_FGGY_CS"/>
</dbReference>
<evidence type="ECO:0000259" key="10">
    <source>
        <dbReference type="Pfam" id="PF00370"/>
    </source>
</evidence>
<keyword evidence="13" id="KW-1185">Reference proteome</keyword>
<gene>
    <name evidence="7" type="primary">araB</name>
    <name evidence="12" type="ORF">GIS00_20365</name>
</gene>
<feature type="domain" description="Carbohydrate kinase FGGY C-terminal" evidence="11">
    <location>
        <begin position="288"/>
        <end position="486"/>
    </location>
</feature>
<organism evidence="12 13">
    <name type="scientific">Nakamurella alba</name>
    <dbReference type="NCBI Taxonomy" id="2665158"/>
    <lineage>
        <taxon>Bacteria</taxon>
        <taxon>Bacillati</taxon>
        <taxon>Actinomycetota</taxon>
        <taxon>Actinomycetes</taxon>
        <taxon>Nakamurellales</taxon>
        <taxon>Nakamurellaceae</taxon>
        <taxon>Nakamurella</taxon>
    </lineage>
</organism>
<dbReference type="PROSITE" id="PS00445">
    <property type="entry name" value="FGGY_KINASES_2"/>
    <property type="match status" value="1"/>
</dbReference>
<dbReference type="InterPro" id="IPR018484">
    <property type="entry name" value="FGGY_N"/>
</dbReference>
<comment type="pathway">
    <text evidence="7 9">Carbohydrate degradation; L-arabinose degradation via L-ribulose; D-xylulose 5-phosphate from L-arabinose (bacterial route): step 2/3.</text>
</comment>
<evidence type="ECO:0000256" key="5">
    <source>
        <dbReference type="ARBA" id="ARBA00022935"/>
    </source>
</evidence>
<accession>A0A7K1FQ72</accession>
<dbReference type="NCBIfam" id="TIGR01234">
    <property type="entry name" value="L-ribulokinase"/>
    <property type="match status" value="1"/>
</dbReference>
<evidence type="ECO:0000256" key="2">
    <source>
        <dbReference type="ARBA" id="ARBA00022741"/>
    </source>
</evidence>
<comment type="catalytic activity">
    <reaction evidence="7 9">
        <text>L-ribulose + ATP = L-ribulose 5-phosphate + ADP + H(+)</text>
        <dbReference type="Rhea" id="RHEA:22072"/>
        <dbReference type="ChEBI" id="CHEBI:15378"/>
        <dbReference type="ChEBI" id="CHEBI:16880"/>
        <dbReference type="ChEBI" id="CHEBI:30616"/>
        <dbReference type="ChEBI" id="CHEBI:58226"/>
        <dbReference type="ChEBI" id="CHEBI:456216"/>
        <dbReference type="EC" id="2.7.1.16"/>
    </reaction>
</comment>
<evidence type="ECO:0000313" key="13">
    <source>
        <dbReference type="Proteomes" id="UP000460221"/>
    </source>
</evidence>
<evidence type="ECO:0000313" key="12">
    <source>
        <dbReference type="EMBL" id="MTD16298.1"/>
    </source>
</evidence>
<name>A0A7K1FQ72_9ACTN</name>
<dbReference type="Pfam" id="PF00370">
    <property type="entry name" value="FGGY_N"/>
    <property type="match status" value="1"/>
</dbReference>
<comment type="caution">
    <text evidence="12">The sequence shown here is derived from an EMBL/GenBank/DDBJ whole genome shotgun (WGS) entry which is preliminary data.</text>
</comment>
<dbReference type="HAMAP" id="MF_00520">
    <property type="entry name" value="Ribulokinase"/>
    <property type="match status" value="1"/>
</dbReference>
<dbReference type="UniPathway" id="UPA00145">
    <property type="reaction ID" value="UER00566"/>
</dbReference>
<evidence type="ECO:0000256" key="3">
    <source>
        <dbReference type="ARBA" id="ARBA00022777"/>
    </source>
</evidence>
<keyword evidence="4 7" id="KW-0067">ATP-binding</keyword>
<evidence type="ECO:0000256" key="8">
    <source>
        <dbReference type="NCBIfam" id="TIGR01234"/>
    </source>
</evidence>
<dbReference type="PANTHER" id="PTHR43435">
    <property type="entry name" value="RIBULOKINASE"/>
    <property type="match status" value="1"/>
</dbReference>
<keyword evidence="3 7" id="KW-0418">Kinase</keyword>
<evidence type="ECO:0000256" key="1">
    <source>
        <dbReference type="ARBA" id="ARBA00022679"/>
    </source>
</evidence>
<dbReference type="PANTHER" id="PTHR43435:SF4">
    <property type="entry name" value="FGGY CARBOHYDRATE KINASE DOMAIN-CONTAINING PROTEIN"/>
    <property type="match status" value="1"/>
</dbReference>
<protein>
    <recommendedName>
        <fullName evidence="7 8">Ribulokinase</fullName>
        <ecNumber evidence="7 8">2.7.1.16</ecNumber>
    </recommendedName>
</protein>
<evidence type="ECO:0000256" key="4">
    <source>
        <dbReference type="ARBA" id="ARBA00022840"/>
    </source>
</evidence>
<dbReference type="InterPro" id="IPR018485">
    <property type="entry name" value="FGGY_C"/>
</dbReference>
<dbReference type="InterPro" id="IPR005929">
    <property type="entry name" value="Ribulokinase"/>
</dbReference>
<dbReference type="GO" id="GO:0019569">
    <property type="term" value="P:L-arabinose catabolic process to D-xylulose 5-phosphate"/>
    <property type="evidence" value="ECO:0007669"/>
    <property type="project" value="UniProtKB-UniRule"/>
</dbReference>
<sequence length="577" mass="60415">MAYTLGVDFGSESARALLLDLEDGREVAVAEMAYPHGVLDRALPDGGALPPEWALQDPGDYLDTLVGTVRDVVAGSGVDPADIIGIATDFTSCTMLPTTADGTPLCRLDGWSARPHAWPKMWKHHAAQSQADRINDLGERLDRARLARYGGRISAEWMVPKVLQILEEDPGVAAAAARLIEAQDWIVWQLCGHEVRSIAGAAYKAMYLSDGGGYPADGFLAALHPDLPALVHRTLGTSFHRPGEAVGTLAPAMADLLGLSPDTVVACPNMDAVASVAAAGVTGPGAMVMVMGTSTCDFVLGEDLVQVEGMCGTARDVVTPGLWAYEAGQNSVGDMFGWFVREGMPERDTRAAAEAGLSPFEYLELSAAGSAPGTHGLTALDWWSGNRSVLVDAGLSGLVMGMTLATRASDVYRALLEATAFGTRRIVEAFTGAGVSIDRLVACGGLPRKSPLLMQIYADVTGLPVVVAGSTQIPARGSALLASVAAGSSAGGHSSVAAAAAALAAPPAAEYLPQAALREIYDEMYADYLELHDHFGRHGTDLMRRAKERRRRVLADASEGGSIDAVLATIPEGVVSR</sequence>